<dbReference type="PATRIC" id="fig|229920.5.peg.3200"/>
<evidence type="ECO:0000256" key="1">
    <source>
        <dbReference type="RuleBase" id="RU000481"/>
    </source>
</evidence>
<name>A0A0P6X6V9_9CHLR</name>
<reference evidence="3 4" key="1">
    <citation type="submission" date="2015-07" db="EMBL/GenBank/DDBJ databases">
        <title>Genome sequence of Leptolinea tardivitalis DSM 16556.</title>
        <authorList>
            <person name="Hemp J."/>
            <person name="Ward L.M."/>
            <person name="Pace L.A."/>
            <person name="Fischer W.W."/>
        </authorList>
    </citation>
    <scope>NUCLEOTIDE SEQUENCE [LARGE SCALE GENOMIC DNA]</scope>
    <source>
        <strain evidence="3 4">YMTK-2</strain>
    </source>
</reference>
<organism evidence="3 4">
    <name type="scientific">Leptolinea tardivitalis</name>
    <dbReference type="NCBI Taxonomy" id="229920"/>
    <lineage>
        <taxon>Bacteria</taxon>
        <taxon>Bacillati</taxon>
        <taxon>Chloroflexota</taxon>
        <taxon>Anaerolineae</taxon>
        <taxon>Anaerolineales</taxon>
        <taxon>Anaerolineaceae</taxon>
        <taxon>Leptolinea</taxon>
    </lineage>
</organism>
<comment type="caution">
    <text evidence="3">The sequence shown here is derived from an EMBL/GenBank/DDBJ whole genome shotgun (WGS) entry which is preliminary data.</text>
</comment>
<dbReference type="InterPro" id="IPR015424">
    <property type="entry name" value="PyrdxlP-dep_Trfase"/>
</dbReference>
<keyword evidence="1" id="KW-0808">Transferase</keyword>
<keyword evidence="4" id="KW-1185">Reference proteome</keyword>
<dbReference type="PANTHER" id="PTHR43510:SF1">
    <property type="entry name" value="AMINOTRANSFERASE FUNCTION, HYPOTHETICAL (EUROFUNG)"/>
    <property type="match status" value="1"/>
</dbReference>
<dbReference type="Gene3D" id="3.40.640.10">
    <property type="entry name" value="Type I PLP-dependent aspartate aminotransferase-like (Major domain)"/>
    <property type="match status" value="1"/>
</dbReference>
<evidence type="ECO:0000313" key="4">
    <source>
        <dbReference type="Proteomes" id="UP000050430"/>
    </source>
</evidence>
<dbReference type="OrthoDB" id="9802328at2"/>
<dbReference type="GO" id="GO:0030170">
    <property type="term" value="F:pyridoxal phosphate binding"/>
    <property type="evidence" value="ECO:0007669"/>
    <property type="project" value="InterPro"/>
</dbReference>
<proteinExistence type="inferred from homology"/>
<dbReference type="SUPFAM" id="SSF53383">
    <property type="entry name" value="PLP-dependent transferases"/>
    <property type="match status" value="1"/>
</dbReference>
<dbReference type="GO" id="GO:0008483">
    <property type="term" value="F:transaminase activity"/>
    <property type="evidence" value="ECO:0007669"/>
    <property type="project" value="UniProtKB-KW"/>
</dbReference>
<dbReference type="RefSeq" id="WP_062420685.1">
    <property type="nucleotide sequence ID" value="NZ_BBYA01000003.1"/>
</dbReference>
<evidence type="ECO:0000313" key="3">
    <source>
        <dbReference type="EMBL" id="KPL75107.1"/>
    </source>
</evidence>
<dbReference type="STRING" id="229920.ADM99_00350"/>
<dbReference type="InterPro" id="IPR015421">
    <property type="entry name" value="PyrdxlP-dep_Trfase_major"/>
</dbReference>
<comment type="similarity">
    <text evidence="1">Belongs to the class-I pyridoxal-phosphate-dependent aminotransferase family.</text>
</comment>
<keyword evidence="1" id="KW-0032">Aminotransferase</keyword>
<dbReference type="CDD" id="cd00609">
    <property type="entry name" value="AAT_like"/>
    <property type="match status" value="1"/>
</dbReference>
<dbReference type="InterPro" id="IPR004839">
    <property type="entry name" value="Aminotransferase_I/II_large"/>
</dbReference>
<accession>A0A0P6X6V9</accession>
<comment type="cofactor">
    <cofactor evidence="1">
        <name>pyridoxal 5'-phosphate</name>
        <dbReference type="ChEBI" id="CHEBI:597326"/>
    </cofactor>
</comment>
<dbReference type="Pfam" id="PF00155">
    <property type="entry name" value="Aminotran_1_2"/>
    <property type="match status" value="1"/>
</dbReference>
<dbReference type="AlphaFoldDB" id="A0A0P6X6V9"/>
<evidence type="ECO:0000259" key="2">
    <source>
        <dbReference type="Pfam" id="PF00155"/>
    </source>
</evidence>
<dbReference type="Gene3D" id="3.90.1150.10">
    <property type="entry name" value="Aspartate Aminotransferase, domain 1"/>
    <property type="match status" value="1"/>
</dbReference>
<protein>
    <recommendedName>
        <fullName evidence="1">Aminotransferase</fullName>
        <ecNumber evidence="1">2.6.1.-</ecNumber>
    </recommendedName>
</protein>
<dbReference type="EMBL" id="LGCK01000001">
    <property type="protein sequence ID" value="KPL75107.1"/>
    <property type="molecule type" value="Genomic_DNA"/>
</dbReference>
<dbReference type="Proteomes" id="UP000050430">
    <property type="component" value="Unassembled WGS sequence"/>
</dbReference>
<gene>
    <name evidence="3" type="ORF">ADM99_00350</name>
</gene>
<dbReference type="PANTHER" id="PTHR43510">
    <property type="entry name" value="AMINOTRANSFERASE FUNCTION, HYPOTHETICAL (EUROFUNG)"/>
    <property type="match status" value="1"/>
</dbReference>
<dbReference type="PROSITE" id="PS00105">
    <property type="entry name" value="AA_TRANSFER_CLASS_1"/>
    <property type="match status" value="1"/>
</dbReference>
<dbReference type="EC" id="2.6.1.-" evidence="1"/>
<feature type="domain" description="Aminotransferase class I/classII large" evidence="2">
    <location>
        <begin position="54"/>
        <end position="352"/>
    </location>
</feature>
<dbReference type="InterPro" id="IPR015422">
    <property type="entry name" value="PyrdxlP-dep_Trfase_small"/>
</dbReference>
<dbReference type="InterPro" id="IPR004838">
    <property type="entry name" value="NHTrfase_class1_PyrdxlP-BS"/>
</dbReference>
<sequence>MTLAPFKLERYYALYEFKARIMLSSSDCESLSMTELLSMAPPDSLNLWNNLKLGYTETQGNPLLRAEAARIYEHISPDNLLISAPEELIYITMQTLLQPGDRVVVLAPAYQSLYEVAASIGCHVFYWNLHPTTQGWEADIDELKRLLTPPTRLLVMNIPNNPTGFLPSREDLETIVNLARESGIILFSDEMYRLLEREPSFRLPAVCDLYENGISLSGLSKSMALPGLRIGWLASQNTKFLEKWMGFKDYTTICNSAPSEVLGLIALQNRPNIVDRNLRIIGENIKIAQNVFTEYLHQFDWIPPRAGSIAFPRWKGKGSVEDFCRNVLDRYSVMIVPGSMFDYPGGHFRLGLGRKNFHEGMDAVVDYLKE</sequence>